<evidence type="ECO:0000256" key="3">
    <source>
        <dbReference type="ARBA" id="ARBA00023055"/>
    </source>
</evidence>
<keyword evidence="2" id="KW-0813">Transport</keyword>
<dbReference type="Pfam" id="PF25037">
    <property type="entry name" value="VPS13_C"/>
    <property type="match status" value="1"/>
</dbReference>
<dbReference type="PROSITE" id="PS50862">
    <property type="entry name" value="AA_TRNA_LIGASE_II"/>
    <property type="match status" value="1"/>
</dbReference>
<dbReference type="GeneID" id="90071781"/>
<keyword evidence="7" id="KW-1185">Reference proteome</keyword>
<proteinExistence type="inferred from homology"/>
<dbReference type="InterPro" id="IPR026854">
    <property type="entry name" value="VPS13_N"/>
</dbReference>
<evidence type="ECO:0000256" key="2">
    <source>
        <dbReference type="ARBA" id="ARBA00022448"/>
    </source>
</evidence>
<feature type="region of interest" description="Disordered" evidence="4">
    <location>
        <begin position="438"/>
        <end position="512"/>
    </location>
</feature>
<reference evidence="6 7" key="1">
    <citation type="journal article" date="2023" name="Elife">
        <title>Identification of key yeast species and microbe-microbe interactions impacting larval growth of Drosophila in the wild.</title>
        <authorList>
            <person name="Mure A."/>
            <person name="Sugiura Y."/>
            <person name="Maeda R."/>
            <person name="Honda K."/>
            <person name="Sakurai N."/>
            <person name="Takahashi Y."/>
            <person name="Watada M."/>
            <person name="Katoh T."/>
            <person name="Gotoh A."/>
            <person name="Gotoh Y."/>
            <person name="Taniguchi I."/>
            <person name="Nakamura K."/>
            <person name="Hayashi T."/>
            <person name="Katayama T."/>
            <person name="Uemura T."/>
            <person name="Hattori Y."/>
        </authorList>
    </citation>
    <scope>NUCLEOTIDE SEQUENCE [LARGE SCALE GENOMIC DNA]</scope>
    <source>
        <strain evidence="6 7">SC-9</strain>
    </source>
</reference>
<feature type="compositionally biased region" description="Polar residues" evidence="4">
    <location>
        <begin position="476"/>
        <end position="485"/>
    </location>
</feature>
<feature type="compositionally biased region" description="Basic and acidic residues" evidence="4">
    <location>
        <begin position="948"/>
        <end position="969"/>
    </location>
</feature>
<comment type="caution">
    <text evidence="6">The sequence shown here is derived from an EMBL/GenBank/DDBJ whole genome shotgun (WGS) entry which is preliminary data.</text>
</comment>
<feature type="compositionally biased region" description="Basic and acidic residues" evidence="4">
    <location>
        <begin position="631"/>
        <end position="645"/>
    </location>
</feature>
<dbReference type="GO" id="GO:0006869">
    <property type="term" value="P:lipid transport"/>
    <property type="evidence" value="ECO:0007669"/>
    <property type="project" value="UniProtKB-KW"/>
</dbReference>
<feature type="domain" description="Aminoacyl-transfer RNA synthetases class-II family profile" evidence="5">
    <location>
        <begin position="236"/>
        <end position="1203"/>
    </location>
</feature>
<evidence type="ECO:0000313" key="6">
    <source>
        <dbReference type="EMBL" id="GMM33802.1"/>
    </source>
</evidence>
<dbReference type="Pfam" id="PF25036">
    <property type="entry name" value="VPS13_VAB"/>
    <property type="match status" value="1"/>
</dbReference>
<evidence type="ECO:0000259" key="5">
    <source>
        <dbReference type="PROSITE" id="PS50862"/>
    </source>
</evidence>
<feature type="compositionally biased region" description="Polar residues" evidence="4">
    <location>
        <begin position="498"/>
        <end position="509"/>
    </location>
</feature>
<dbReference type="PANTHER" id="PTHR16166:SF93">
    <property type="entry name" value="INTERMEMBRANE LIPID TRANSFER PROTEIN VPS13"/>
    <property type="match status" value="1"/>
</dbReference>
<organism evidence="6 7">
    <name type="scientific">Saccharomycopsis crataegensis</name>
    <dbReference type="NCBI Taxonomy" id="43959"/>
    <lineage>
        <taxon>Eukaryota</taxon>
        <taxon>Fungi</taxon>
        <taxon>Dikarya</taxon>
        <taxon>Ascomycota</taxon>
        <taxon>Saccharomycotina</taxon>
        <taxon>Saccharomycetes</taxon>
        <taxon>Saccharomycopsidaceae</taxon>
        <taxon>Saccharomycopsis</taxon>
    </lineage>
</organism>
<dbReference type="InterPro" id="IPR056748">
    <property type="entry name" value="VPS13-like_C"/>
</dbReference>
<dbReference type="GO" id="GO:0045053">
    <property type="term" value="P:protein retention in Golgi apparatus"/>
    <property type="evidence" value="ECO:0007669"/>
    <property type="project" value="TreeGrafter"/>
</dbReference>
<dbReference type="GO" id="GO:0007005">
    <property type="term" value="P:mitochondrion organization"/>
    <property type="evidence" value="ECO:0007669"/>
    <property type="project" value="TreeGrafter"/>
</dbReference>
<sequence>MLESLVAGVLNRTLGNYVENFDTKQLNIGIWSGDVTLKNLKLKKESLDALELPIDVQYGFLGQLTLQIPWSNLRGKPVKVIIEDAYLLATPMLVDEYDEEKIKERELSLKRKKLQDLDLIEENKLKLAKQEALDPTLDDQSKKQESFTESLITKIVDNLQVTIKNIHLRYEDASVFTNAPYSVGITLDELSAVSTDGTWVPSFVSLTNSFARKLLTLKSLSCYFNSYSTSLIDMNKEFNEEELLLSFKKLIAKESDDNENIEIFKNHHFLLRPVTGSGKITINKLGSTELDPHILSELFFKEFAVNLNSDQYRDILNTASNYRFYVKTFKFKKFRPPKSMKPMEHPREWFQYAARAVLDEIHEKNNKWSWEYFKERRDDRRAYIKYFKLKIQDESSNVAVDQNTREELQKLEDKISYEDIKLYRSLAKTQARRERIKNIKVTDENAKTTSGPDGEKKLGSEDSKEDKEEVIDPDAATQTDSTTPVNKGWFSGWWGSAQPENGDSDSNPEGNVEANDLIMTEEQKKELFEAIEFDEQQALTEAIDIPKDRVKLKLFASLEKGSFRIRNKTSNLAEVMWEGCNFQLFERPNSFLSKFTLQEFKVEDGDDSSTLYKHIVSIKPMQQNISTEADVDPHPNSEGESESREPFFQVSFESNPLDESADSKLMAKMKSMTIFYHAGFIEKVVKFFTPPKQHQDTISAIMNAAEATVEGITAQTKLGLRYALEEHKTLNAQLDLQTPLIILPLNPDDWKSPCGIIDAGHISVMSDLIDRKRADELKAKRSTDFNDMDWSKLKDLMYDKFNLHLHDAQFLIGPTIKSTIEQLHDDNSAIGSECPPPALILKNFNTNFLLQVSILPHAYNLTRFKVSGDVPLIKAKMSDYQYKVILQLFKKIIPEFDETGYVDDEISDGYFTDDGDSLLDVFHNALNENEFSDALSFIDSDDGNYSDHDNTNYRDSVDDHPLTSQKESRSTTATRQHTPTVSNPLQDTQHQFDFDFKVGVFNLSLLKCEKTAFNPPEEIVDLVCENFQMMFFKTAKNINVELSLSDVNFIDKIEKSGPEEYKKIVSSNNFTKNDTVNYQQNKKEDLVRVKYSRTQRIVEVNNEAIELYDSDLNLNIAAVKAIINRRRLLTIYTYIMTTFTDPNTEETPADLLRHNTEDNTESAPQMMNVTIGLERIIVILLDEHVKLATLQLNTGEINVLLLPEKMKVQFQLGALTLHDEVNEGSPRDSVSRRLISIDDNDLAEVQYETFDATTNTNLFSSSIKFKTGSMRINFVEEPCKKILGYVMNLLKMKGLFDSARDSNYSRITPAQLDNNMNNRMSYDILIKTPIIVFPKLDGTDLQHFDALTAYLGEFKASNSFEKVTEMNDEILTKIAASLTSTRLTSDFYFDGNKQFLEIIDGIDMEFNIDNGFSDPSIGSDRASSIITAKMSDSEMKLTEFQLEYLLQLVQTIPSVLQYDNETDLLKQIEEDAVRASLTVSPEYLDSPTVNKGSSEVFNTGENKSIEINENHLKLDFKFKAGKLALSIYNDTKNVKNIEDVEEHRLSRFSLNDIGIDFQMKENSHYSSNIHTRSFTIEDIRVRENNLFREIIPTVDHDNYQFMCKVDTDGPCEDKQITCSLNIDSPKMILALDYLFSLKEFIYKGFGMAKTNDENELDDNPDSTGDEDTDTVLESLNLITSTETKSRFYYSINVVDFSVILLSDPTVSNTEAIVLKLEQLLISSQKTTTILADNVGSFLCRMNDYEGSRLRIINDFSASFSFDSRNSTPTNLLSSVQIAIEPLLLRLSLSDIRLALNIINKAYELAGITSSRIEVEEQNSGYTVFTKEFRKKLTKGFYVGSINSSISGKSLVTKANESNSQAIIKAETLTADFEGLRLVILGDVHELPVIDMNINQFTVHAENWSTTLDLNAQIESYVNIFNYARSSWEPLLEPWKVGLHVSNTLGKDGNTLNVNVISREIAEVTLTSRAITLLSQMYSLVSLDANIAPRGTNTPYMILNQTGYDINVWIDSDDKKSRTNRKTIRQNQTVPWEFEDWTEIREKLDVDTQKNSIVVELIGSPYKAIESISLIGEGEELFMMTPPIQGVHNRLACSITLTKDNVKQIVLKSTLTVHNTSGVGILIGIGLASDRGVNEIYPVAAGELFSLPIDHVYKEALAVKPDLPNSSYGWSSSRIRWKSLYDKPSLLECAANSDKSKGDNVSFYFQVDAERYSNSTRKIYPHLKIVISSPLQIENLLPYDMMYRIYDKTIRKFWLVSLKKGSSSSIHFVNIKNLLLMSVEPLNCGFQKSEFVIIHAPEESGFPTDSRLDLKHDDGQKLHLNIDYGVSKDGNSNSGLNVTIYSPYIILNRTGQSLILGEKYNALHSIATSSLEDPNKMKSSQPKMFSFENDQDRQNRAFLSVSDSGWSREISLDAIGQFFDLSMPVNGRRTEINVGIDIKEGEGKYLKSKVVTISPRFIITNDLSEELNINEIGSSKILSIKPGESLPLNQTCIGEDKELRIRFLGSNSKWSSPFSVNDIGEIFLKILKQETGHILLKVVVILENATLFIRFEDAGNHWPYSIRNFSNTEFVFYQSNPYIDEQGAPVKKDSHFKPIFYKIPPKSVMPYAWDYPAGIVKELVLRSHGKDKSIQLAEIGNIGVMYLPQFKNLMAAATDINIVADGPTQALVISDADPSNIYSNSNSNSKTNSTTAIDTVSKIEAKEQEHYSMRVAINCKGMGISLINSKLQELCYITYRGLEIKYNESELYQTFIWNLKWVQVDNQLFGGTYPIVIYPSVVPQSSQEVESHPTFHFSVSRVKDDSHGVLYIKYATLLLQEITVDIDEDFLFAVLDFSKLPLGVVEEKKQDVLCEEIIELPAPSKSRVGQDIYFEALHLQPTQINLSFVRTERVNAASNKTDSQNPLMFFFNVLTMAIGNVNDAPIKLNALFIENIRVPIPILVHSIKTHYSQDFFFQLHKVLGSADFLGNPVGLFNNISSGVMDIFYEPYQGLIMNDRPQELGISIAKGGLSFLKKSVFGVSDSVAKFTGSVAKGLSLATLDKDYQDRRRYNLRRNRPKHALVGLKSGATSLFESLSSGVSGIALAPIEGASTEGTSGFFKGIGKGIVGFPTKAAIGVFDLASSVSEGIRNTTTAFDNNALEKVRLPRAINHDGIIRPYSPAESQGQYWLKTINGGEFSNSEIYLAHMVLPGGELVIMITFNDIMLISISKQEVKWKISFEEIKSIVLESTGIKIILFDNRPGPFVPIPDLQSKRYFYNRIAVAVNQYNKHSQSVL</sequence>
<dbReference type="GO" id="GO:0006623">
    <property type="term" value="P:protein targeting to vacuole"/>
    <property type="evidence" value="ECO:0007669"/>
    <property type="project" value="TreeGrafter"/>
</dbReference>
<dbReference type="Proteomes" id="UP001360560">
    <property type="component" value="Unassembled WGS sequence"/>
</dbReference>
<feature type="compositionally biased region" description="Polar residues" evidence="4">
    <location>
        <begin position="970"/>
        <end position="986"/>
    </location>
</feature>
<accession>A0AAV5QGQ3</accession>
<dbReference type="InterPro" id="IPR009543">
    <property type="entry name" value="VPS13_VAB"/>
</dbReference>
<comment type="similarity">
    <text evidence="1">Belongs to the VPS13 family.</text>
</comment>
<evidence type="ECO:0000313" key="7">
    <source>
        <dbReference type="Proteomes" id="UP001360560"/>
    </source>
</evidence>
<feature type="region of interest" description="Disordered" evidence="4">
    <location>
        <begin position="948"/>
        <end position="986"/>
    </location>
</feature>
<evidence type="ECO:0000256" key="1">
    <source>
        <dbReference type="ARBA" id="ARBA00006545"/>
    </source>
</evidence>
<protein>
    <submittedName>
        <fullName evidence="6">Membrane morphogenesis protein</fullName>
    </submittedName>
</protein>
<keyword evidence="3" id="KW-0445">Lipid transport</keyword>
<dbReference type="InterPro" id="IPR017148">
    <property type="entry name" value="VPS13_fungi"/>
</dbReference>
<dbReference type="PIRSF" id="PIRSF037235">
    <property type="entry name" value="VPS13_fungi"/>
    <property type="match status" value="1"/>
</dbReference>
<dbReference type="PANTHER" id="PTHR16166">
    <property type="entry name" value="VACUOLAR PROTEIN SORTING-ASSOCIATED PROTEIN VPS13"/>
    <property type="match status" value="1"/>
</dbReference>
<feature type="compositionally biased region" description="Basic and acidic residues" evidence="4">
    <location>
        <begin position="453"/>
        <end position="467"/>
    </location>
</feature>
<gene>
    <name evidence="6" type="ORF">DASC09_011270</name>
</gene>
<evidence type="ECO:0000256" key="4">
    <source>
        <dbReference type="SAM" id="MobiDB-lite"/>
    </source>
</evidence>
<dbReference type="InterPro" id="IPR026847">
    <property type="entry name" value="VPS13"/>
</dbReference>
<feature type="region of interest" description="Disordered" evidence="4">
    <location>
        <begin position="623"/>
        <end position="647"/>
    </location>
</feature>
<name>A0AAV5QGQ3_9ASCO</name>
<dbReference type="Pfam" id="PF12624">
    <property type="entry name" value="VPS13_N"/>
    <property type="match status" value="1"/>
</dbReference>
<dbReference type="EMBL" id="BTFZ01000002">
    <property type="protein sequence ID" value="GMM33802.1"/>
    <property type="molecule type" value="Genomic_DNA"/>
</dbReference>
<dbReference type="RefSeq" id="XP_064850802.1">
    <property type="nucleotide sequence ID" value="XM_064994730.1"/>
</dbReference>
<dbReference type="InterPro" id="IPR006195">
    <property type="entry name" value="aa-tRNA-synth_II"/>
</dbReference>
<dbReference type="GO" id="GO:0045324">
    <property type="term" value="P:late endosome to vacuole transport"/>
    <property type="evidence" value="ECO:0007669"/>
    <property type="project" value="TreeGrafter"/>
</dbReference>